<gene>
    <name evidence="2" type="ORF">NLJ89_g5718</name>
</gene>
<dbReference type="Proteomes" id="UP001148786">
    <property type="component" value="Unassembled WGS sequence"/>
</dbReference>
<feature type="compositionally biased region" description="Low complexity" evidence="1">
    <location>
        <begin position="196"/>
        <end position="207"/>
    </location>
</feature>
<comment type="caution">
    <text evidence="2">The sequence shown here is derived from an EMBL/GenBank/DDBJ whole genome shotgun (WGS) entry which is preliminary data.</text>
</comment>
<feature type="compositionally biased region" description="Polar residues" evidence="1">
    <location>
        <begin position="337"/>
        <end position="354"/>
    </location>
</feature>
<reference evidence="2" key="1">
    <citation type="submission" date="2022-07" db="EMBL/GenBank/DDBJ databases">
        <title>Genome Sequence of Agrocybe chaxingu.</title>
        <authorList>
            <person name="Buettner E."/>
        </authorList>
    </citation>
    <scope>NUCLEOTIDE SEQUENCE</scope>
    <source>
        <strain evidence="2">MP-N11</strain>
    </source>
</reference>
<feature type="compositionally biased region" description="Low complexity" evidence="1">
    <location>
        <begin position="28"/>
        <end position="40"/>
    </location>
</feature>
<sequence length="451" mass="50501">MKVPVPMGGSYGGEIMDRSWYKPKGHTSSSVSFAVPHSSSYAPQQRHYTMPPVPPPQASSRKRRPSSPSRYPLSKVEDVYQNPLREKRRSETRPLTREHPSNREEYRRRARERESLQVPKVYSRDYAYDNRPGYASGAGPEHNVGTGYTYANANAGHSTSGYQYAPDLYPSEDKERYRRLRRRTAPSAGLPSSFRPSTAPSTAIPPSYNANHDTASYNVYTHLNADANNAALSRKQRASNKARPDLSIQVPVPSYPTKRSSSAKPAHYQSPPSAQPYSSQYQSQGRGYERRDGKARRRAASYDYHHTPAAGLTNAGQDPTSWYRPAPTIQALKHQARQTLGPSTSVNMPGPSTTKHGRGRRSAIPFPVPPSPQKASKLSRAPKASFGAAKPPYVVQKADLRDRYKAEWNENKAPRPRSISISNDYPYAKPRARTRTVSGLYTLLRRKLFRC</sequence>
<feature type="region of interest" description="Disordered" evidence="1">
    <location>
        <begin position="183"/>
        <end position="209"/>
    </location>
</feature>
<dbReference type="EMBL" id="JANKHO010000556">
    <property type="protein sequence ID" value="KAJ3508501.1"/>
    <property type="molecule type" value="Genomic_DNA"/>
</dbReference>
<accession>A0A9W8MTD2</accession>
<dbReference type="AlphaFoldDB" id="A0A9W8MTD2"/>
<organism evidence="2 3">
    <name type="scientific">Agrocybe chaxingu</name>
    <dbReference type="NCBI Taxonomy" id="84603"/>
    <lineage>
        <taxon>Eukaryota</taxon>
        <taxon>Fungi</taxon>
        <taxon>Dikarya</taxon>
        <taxon>Basidiomycota</taxon>
        <taxon>Agaricomycotina</taxon>
        <taxon>Agaricomycetes</taxon>
        <taxon>Agaricomycetidae</taxon>
        <taxon>Agaricales</taxon>
        <taxon>Agaricineae</taxon>
        <taxon>Strophariaceae</taxon>
        <taxon>Agrocybe</taxon>
    </lineage>
</organism>
<keyword evidence="3" id="KW-1185">Reference proteome</keyword>
<evidence type="ECO:0000313" key="2">
    <source>
        <dbReference type="EMBL" id="KAJ3508501.1"/>
    </source>
</evidence>
<feature type="region of interest" description="Disordered" evidence="1">
    <location>
        <begin position="1"/>
        <end position="142"/>
    </location>
</feature>
<evidence type="ECO:0000256" key="1">
    <source>
        <dbReference type="SAM" id="MobiDB-lite"/>
    </source>
</evidence>
<protein>
    <submittedName>
        <fullName evidence="2">Uncharacterized protein</fullName>
    </submittedName>
</protein>
<feature type="region of interest" description="Disordered" evidence="1">
    <location>
        <begin position="334"/>
        <end position="386"/>
    </location>
</feature>
<proteinExistence type="predicted"/>
<feature type="region of interest" description="Disordered" evidence="1">
    <location>
        <begin position="232"/>
        <end position="321"/>
    </location>
</feature>
<name>A0A9W8MTD2_9AGAR</name>
<feature type="compositionally biased region" description="Low complexity" evidence="1">
    <location>
        <begin position="268"/>
        <end position="284"/>
    </location>
</feature>
<evidence type="ECO:0000313" key="3">
    <source>
        <dbReference type="Proteomes" id="UP001148786"/>
    </source>
</evidence>
<dbReference type="OrthoDB" id="10391191at2759"/>
<feature type="compositionally biased region" description="Basic and acidic residues" evidence="1">
    <location>
        <begin position="84"/>
        <end position="115"/>
    </location>
</feature>